<evidence type="ECO:0000256" key="1">
    <source>
        <dbReference type="SAM" id="MobiDB-lite"/>
    </source>
</evidence>
<sequence>MRRPRFRRAPSSTWTIQEDMVYEAPRSPTQSSLRERDTGFPEPFCGNRNTSLHHPDAKVGEDACITEDDVNVGRALIRHRMSFQVQRERSRSRAGSLGLYDRAFSAIPEEGTFSTLGRLALTSIRGAADPIRPPSRDGESITSSDNSGPNSPTQSHSSGSSSNKEDPRDAVRDPREGRRRRRKSSFMGRLLHR</sequence>
<feature type="compositionally biased region" description="Low complexity" evidence="1">
    <location>
        <begin position="151"/>
        <end position="162"/>
    </location>
</feature>
<accession>A0AAN6X3T6</accession>
<reference evidence="2" key="2">
    <citation type="submission" date="2023-05" db="EMBL/GenBank/DDBJ databases">
        <authorList>
            <consortium name="Lawrence Berkeley National Laboratory"/>
            <person name="Steindorff A."/>
            <person name="Hensen N."/>
            <person name="Bonometti L."/>
            <person name="Westerberg I."/>
            <person name="Brannstrom I.O."/>
            <person name="Guillou S."/>
            <person name="Cros-Aarteil S."/>
            <person name="Calhoun S."/>
            <person name="Haridas S."/>
            <person name="Kuo A."/>
            <person name="Mondo S."/>
            <person name="Pangilinan J."/>
            <person name="Riley R."/>
            <person name="Labutti K."/>
            <person name="Andreopoulos B."/>
            <person name="Lipzen A."/>
            <person name="Chen C."/>
            <person name="Yanf M."/>
            <person name="Daum C."/>
            <person name="Ng V."/>
            <person name="Clum A."/>
            <person name="Ohm R."/>
            <person name="Martin F."/>
            <person name="Silar P."/>
            <person name="Natvig D."/>
            <person name="Lalanne C."/>
            <person name="Gautier V."/>
            <person name="Ament-Velasquez S.L."/>
            <person name="Kruys A."/>
            <person name="Hutchinson M.I."/>
            <person name="Powell A.J."/>
            <person name="Barry K."/>
            <person name="Miller A.N."/>
            <person name="Grigoriev I.V."/>
            <person name="Debuchy R."/>
            <person name="Gladieux P."/>
            <person name="Thoren M.H."/>
            <person name="Johannesson H."/>
        </authorList>
    </citation>
    <scope>NUCLEOTIDE SEQUENCE</scope>
    <source>
        <strain evidence="2">PSN309</strain>
    </source>
</reference>
<dbReference type="Proteomes" id="UP001302126">
    <property type="component" value="Unassembled WGS sequence"/>
</dbReference>
<organism evidence="2 3">
    <name type="scientific">Podospora australis</name>
    <dbReference type="NCBI Taxonomy" id="1536484"/>
    <lineage>
        <taxon>Eukaryota</taxon>
        <taxon>Fungi</taxon>
        <taxon>Dikarya</taxon>
        <taxon>Ascomycota</taxon>
        <taxon>Pezizomycotina</taxon>
        <taxon>Sordariomycetes</taxon>
        <taxon>Sordariomycetidae</taxon>
        <taxon>Sordariales</taxon>
        <taxon>Podosporaceae</taxon>
        <taxon>Podospora</taxon>
    </lineage>
</organism>
<evidence type="ECO:0000313" key="3">
    <source>
        <dbReference type="Proteomes" id="UP001302126"/>
    </source>
</evidence>
<feature type="compositionally biased region" description="Basic residues" evidence="1">
    <location>
        <begin position="177"/>
        <end position="193"/>
    </location>
</feature>
<reference evidence="2" key="1">
    <citation type="journal article" date="2023" name="Mol. Phylogenet. Evol.">
        <title>Genome-scale phylogeny and comparative genomics of the fungal order Sordariales.</title>
        <authorList>
            <person name="Hensen N."/>
            <person name="Bonometti L."/>
            <person name="Westerberg I."/>
            <person name="Brannstrom I.O."/>
            <person name="Guillou S."/>
            <person name="Cros-Aarteil S."/>
            <person name="Calhoun S."/>
            <person name="Haridas S."/>
            <person name="Kuo A."/>
            <person name="Mondo S."/>
            <person name="Pangilinan J."/>
            <person name="Riley R."/>
            <person name="LaButti K."/>
            <person name="Andreopoulos B."/>
            <person name="Lipzen A."/>
            <person name="Chen C."/>
            <person name="Yan M."/>
            <person name="Daum C."/>
            <person name="Ng V."/>
            <person name="Clum A."/>
            <person name="Steindorff A."/>
            <person name="Ohm R.A."/>
            <person name="Martin F."/>
            <person name="Silar P."/>
            <person name="Natvig D.O."/>
            <person name="Lalanne C."/>
            <person name="Gautier V."/>
            <person name="Ament-Velasquez S.L."/>
            <person name="Kruys A."/>
            <person name="Hutchinson M.I."/>
            <person name="Powell A.J."/>
            <person name="Barry K."/>
            <person name="Miller A.N."/>
            <person name="Grigoriev I.V."/>
            <person name="Debuchy R."/>
            <person name="Gladieux P."/>
            <person name="Hiltunen Thoren M."/>
            <person name="Johannesson H."/>
        </authorList>
    </citation>
    <scope>NUCLEOTIDE SEQUENCE</scope>
    <source>
        <strain evidence="2">PSN309</strain>
    </source>
</reference>
<feature type="compositionally biased region" description="Basic and acidic residues" evidence="1">
    <location>
        <begin position="163"/>
        <end position="176"/>
    </location>
</feature>
<dbReference type="EMBL" id="MU864352">
    <property type="protein sequence ID" value="KAK4193121.1"/>
    <property type="molecule type" value="Genomic_DNA"/>
</dbReference>
<feature type="region of interest" description="Disordered" evidence="1">
    <location>
        <begin position="127"/>
        <end position="193"/>
    </location>
</feature>
<name>A0AAN6X3T6_9PEZI</name>
<protein>
    <submittedName>
        <fullName evidence="2">Uncharacterized protein</fullName>
    </submittedName>
</protein>
<keyword evidence="3" id="KW-1185">Reference proteome</keyword>
<feature type="region of interest" description="Disordered" evidence="1">
    <location>
        <begin position="1"/>
        <end position="52"/>
    </location>
</feature>
<gene>
    <name evidence="2" type="ORF">QBC35DRAFT_164878</name>
</gene>
<evidence type="ECO:0000313" key="2">
    <source>
        <dbReference type="EMBL" id="KAK4193121.1"/>
    </source>
</evidence>
<feature type="compositionally biased region" description="Polar residues" evidence="1">
    <location>
        <begin position="140"/>
        <end position="150"/>
    </location>
</feature>
<proteinExistence type="predicted"/>
<comment type="caution">
    <text evidence="2">The sequence shown here is derived from an EMBL/GenBank/DDBJ whole genome shotgun (WGS) entry which is preliminary data.</text>
</comment>
<dbReference type="AlphaFoldDB" id="A0AAN6X3T6"/>